<dbReference type="InterPro" id="IPR014001">
    <property type="entry name" value="Helicase_ATP-bd"/>
</dbReference>
<keyword evidence="3" id="KW-1185">Reference proteome</keyword>
<dbReference type="SUPFAM" id="SSF52540">
    <property type="entry name" value="P-loop containing nucleoside triphosphate hydrolases"/>
    <property type="match status" value="2"/>
</dbReference>
<name>A0A1T4RVB0_9HYPH</name>
<protein>
    <submittedName>
        <fullName evidence="2">Superfamily II DNA or RNA helicase</fullName>
    </submittedName>
</protein>
<evidence type="ECO:0000313" key="2">
    <source>
        <dbReference type="EMBL" id="SKA19930.1"/>
    </source>
</evidence>
<feature type="domain" description="Helicase ATP-binding" evidence="1">
    <location>
        <begin position="33"/>
        <end position="205"/>
    </location>
</feature>
<organism evidence="2 3">
    <name type="scientific">Consotaella salsifontis</name>
    <dbReference type="NCBI Taxonomy" id="1365950"/>
    <lineage>
        <taxon>Bacteria</taxon>
        <taxon>Pseudomonadati</taxon>
        <taxon>Pseudomonadota</taxon>
        <taxon>Alphaproteobacteria</taxon>
        <taxon>Hyphomicrobiales</taxon>
        <taxon>Aurantimonadaceae</taxon>
        <taxon>Consotaella</taxon>
    </lineage>
</organism>
<keyword evidence="2" id="KW-0067">ATP-binding</keyword>
<gene>
    <name evidence="2" type="ORF">SAMN05428963_1087</name>
</gene>
<dbReference type="GO" id="GO:0004386">
    <property type="term" value="F:helicase activity"/>
    <property type="evidence" value="ECO:0007669"/>
    <property type="project" value="UniProtKB-KW"/>
</dbReference>
<dbReference type="EMBL" id="FUXL01000008">
    <property type="protein sequence ID" value="SKA19930.1"/>
    <property type="molecule type" value="Genomic_DNA"/>
</dbReference>
<dbReference type="SMART" id="SM00487">
    <property type="entry name" value="DEXDc"/>
    <property type="match status" value="1"/>
</dbReference>
<dbReference type="InterPro" id="IPR027417">
    <property type="entry name" value="P-loop_NTPase"/>
</dbReference>
<proteinExistence type="predicted"/>
<sequence>MTTTMPAEDAYAAFLAKKAMVDPPTGLADIPDLPSALFPFQRDIVRWSLKRGRAALFAGTGLGKTLMELAWGSAIHAAHGGMVLLFAPLAVSTQIIREAAKFGIPARLVRCQADCGPGINVTNYQKIEHFDLAEFIAVILDESSILKSETGKYRTDLIAVCSAVPFRLAATATPAPNDFMELGNHAEFLGVMSYTDMLSTFFTHDGGETQKWRLKGHAENDFWRWMASWSVMLRKPSDLGYEDGAYQLPALHQIHHTVEVPSLAPYLLGGRAATLQERIRARRESVDDRVAFAASITPTDRQFVWWCNLNSESEALAKAIPGAVEVRGSDRDDDKERKLVDFSEGRIRVLITKPSICGFGMNWQHCADTGFVGLNDSFEQIYQAVRRFWRFGQECEVTAHFIAAETEGAVVANIKRKEADAERMAAAMVLHTANITKGIINAQARDVAVYSPTMPMQIPNWLGAAA</sequence>
<dbReference type="AlphaFoldDB" id="A0A1T4RVB0"/>
<dbReference type="Gene3D" id="3.40.50.300">
    <property type="entry name" value="P-loop containing nucleotide triphosphate hydrolases"/>
    <property type="match status" value="2"/>
</dbReference>
<reference evidence="3" key="1">
    <citation type="submission" date="2017-02" db="EMBL/GenBank/DDBJ databases">
        <authorList>
            <person name="Varghese N."/>
            <person name="Submissions S."/>
        </authorList>
    </citation>
    <scope>NUCLEOTIDE SEQUENCE [LARGE SCALE GENOMIC DNA]</scope>
    <source>
        <strain evidence="3">USBA 369</strain>
    </source>
</reference>
<keyword evidence="2" id="KW-0347">Helicase</keyword>
<evidence type="ECO:0000313" key="3">
    <source>
        <dbReference type="Proteomes" id="UP000190135"/>
    </source>
</evidence>
<keyword evidence="2" id="KW-0378">Hydrolase</keyword>
<keyword evidence="2" id="KW-0547">Nucleotide-binding</keyword>
<evidence type="ECO:0000259" key="1">
    <source>
        <dbReference type="SMART" id="SM00487"/>
    </source>
</evidence>
<dbReference type="RefSeq" id="WP_245319172.1">
    <property type="nucleotide sequence ID" value="NZ_FUXL01000008.1"/>
</dbReference>
<dbReference type="STRING" id="1365950.SAMN05428963_1087"/>
<dbReference type="Proteomes" id="UP000190135">
    <property type="component" value="Unassembled WGS sequence"/>
</dbReference>
<accession>A0A1T4RVB0</accession>